<feature type="domain" description="NADH-ubiquinone oxidoreductase 21kDa subunit N-terminal" evidence="2">
    <location>
        <begin position="8"/>
        <end position="76"/>
    </location>
</feature>
<evidence type="ECO:0000259" key="2">
    <source>
        <dbReference type="Pfam" id="PF10785"/>
    </source>
</evidence>
<dbReference type="Proteomes" id="UP001050691">
    <property type="component" value="Unassembled WGS sequence"/>
</dbReference>
<gene>
    <name evidence="3" type="ORF">Clacol_005250</name>
</gene>
<keyword evidence="1" id="KW-0812">Transmembrane</keyword>
<evidence type="ECO:0000313" key="3">
    <source>
        <dbReference type="EMBL" id="GJJ11021.1"/>
    </source>
</evidence>
<dbReference type="AlphaFoldDB" id="A0AAV5ADE1"/>
<keyword evidence="4" id="KW-1185">Reference proteome</keyword>
<comment type="caution">
    <text evidence="3">The sequence shown here is derived from an EMBL/GenBank/DDBJ whole genome shotgun (WGS) entry which is preliminary data.</text>
</comment>
<organism evidence="3 4">
    <name type="scientific">Clathrus columnatus</name>
    <dbReference type="NCBI Taxonomy" id="1419009"/>
    <lineage>
        <taxon>Eukaryota</taxon>
        <taxon>Fungi</taxon>
        <taxon>Dikarya</taxon>
        <taxon>Basidiomycota</taxon>
        <taxon>Agaricomycotina</taxon>
        <taxon>Agaricomycetes</taxon>
        <taxon>Phallomycetidae</taxon>
        <taxon>Phallales</taxon>
        <taxon>Clathraceae</taxon>
        <taxon>Clathrus</taxon>
    </lineage>
</organism>
<dbReference type="Pfam" id="PF10785">
    <property type="entry name" value="NADH-u_ox-rdase"/>
    <property type="match status" value="1"/>
</dbReference>
<reference evidence="3" key="1">
    <citation type="submission" date="2021-10" db="EMBL/GenBank/DDBJ databases">
        <title>De novo Genome Assembly of Clathrus columnatus (Basidiomycota, Fungi) Using Illumina and Nanopore Sequence Data.</title>
        <authorList>
            <person name="Ogiso-Tanaka E."/>
            <person name="Itagaki H."/>
            <person name="Hosoya T."/>
            <person name="Hosaka K."/>
        </authorList>
    </citation>
    <scope>NUCLEOTIDE SEQUENCE</scope>
    <source>
        <strain evidence="3">MO-923</strain>
    </source>
</reference>
<protein>
    <recommendedName>
        <fullName evidence="2">NADH-ubiquinone oxidoreductase 21kDa subunit N-terminal domain-containing protein</fullName>
    </recommendedName>
</protein>
<proteinExistence type="predicted"/>
<dbReference type="PANTHER" id="PTHR34062:SF1">
    <property type="entry name" value="NADH-UBIQUINONE OXIDOREDUCTASE 21KDA SUBUNIT N-TERMINAL DOMAIN-CONTAINING PROTEIN"/>
    <property type="match status" value="1"/>
</dbReference>
<dbReference type="PANTHER" id="PTHR34062">
    <property type="entry name" value="OXIDOREDUCTASE 21 KDA SUBUNIT, PUTATIVE (AFU_ORTHOLOGUE AFUA_4G04750)-RELATED"/>
    <property type="match status" value="1"/>
</dbReference>
<dbReference type="EMBL" id="BPWL01000006">
    <property type="protein sequence ID" value="GJJ11021.1"/>
    <property type="molecule type" value="Genomic_DNA"/>
</dbReference>
<accession>A0AAV5ADE1</accession>
<keyword evidence="1" id="KW-0472">Membrane</keyword>
<dbReference type="InterPro" id="IPR053229">
    <property type="entry name" value="NADH-Q_oxidrdct_subunit"/>
</dbReference>
<name>A0AAV5ADE1_9AGAM</name>
<evidence type="ECO:0000313" key="4">
    <source>
        <dbReference type="Proteomes" id="UP001050691"/>
    </source>
</evidence>
<dbReference type="InterPro" id="IPR019721">
    <property type="entry name" value="NADH-UbQ_OxRdtase_su21_N"/>
</dbReference>
<sequence>MLSKEIKTPYPLIDQDPHFTRVVRYFRPSDYATLAGATAAFPGAFMFLEWVDPTRTRGRRYLKAPLIMATTLGFWGWTENAREEAKDLAELSERAHQGKPLYGESNQPEWVQTIAAGNSTFSALKFAKYGVAPTKTEDS</sequence>
<keyword evidence="1" id="KW-1133">Transmembrane helix</keyword>
<evidence type="ECO:0000256" key="1">
    <source>
        <dbReference type="SAM" id="Phobius"/>
    </source>
</evidence>
<feature type="transmembrane region" description="Helical" evidence="1">
    <location>
        <begin position="31"/>
        <end position="51"/>
    </location>
</feature>